<dbReference type="EMBL" id="PNYA01000002">
    <property type="protein sequence ID" value="PMS23156.1"/>
    <property type="molecule type" value="Genomic_DNA"/>
</dbReference>
<proteinExistence type="predicted"/>
<name>A0A2N7W158_9BURK</name>
<gene>
    <name evidence="2" type="ORF">C0Z18_02810</name>
</gene>
<evidence type="ECO:0000313" key="3">
    <source>
        <dbReference type="Proteomes" id="UP000235616"/>
    </source>
</evidence>
<dbReference type="Proteomes" id="UP000235616">
    <property type="component" value="Unassembled WGS sequence"/>
</dbReference>
<feature type="region of interest" description="Disordered" evidence="1">
    <location>
        <begin position="66"/>
        <end position="86"/>
    </location>
</feature>
<evidence type="ECO:0000313" key="2">
    <source>
        <dbReference type="EMBL" id="PMS23156.1"/>
    </source>
</evidence>
<accession>A0A2N7W158</accession>
<protein>
    <submittedName>
        <fullName evidence="2">Uncharacterized protein</fullName>
    </submittedName>
</protein>
<organism evidence="2 3">
    <name type="scientific">Trinickia dabaoshanensis</name>
    <dbReference type="NCBI Taxonomy" id="564714"/>
    <lineage>
        <taxon>Bacteria</taxon>
        <taxon>Pseudomonadati</taxon>
        <taxon>Pseudomonadota</taxon>
        <taxon>Betaproteobacteria</taxon>
        <taxon>Burkholderiales</taxon>
        <taxon>Burkholderiaceae</taxon>
        <taxon>Trinickia</taxon>
    </lineage>
</organism>
<sequence>MEAAMSTEPGTVTPLPPRTITTPTRQQRTNAIRSAVDQFAARVKLTEAEQHLLGLVIDEALQAAAPGPSRLAGADASNETTLPTSN</sequence>
<feature type="compositionally biased region" description="Low complexity" evidence="1">
    <location>
        <begin position="18"/>
        <end position="28"/>
    </location>
</feature>
<keyword evidence="3" id="KW-1185">Reference proteome</keyword>
<feature type="compositionally biased region" description="Polar residues" evidence="1">
    <location>
        <begin position="77"/>
        <end position="86"/>
    </location>
</feature>
<dbReference type="AlphaFoldDB" id="A0A2N7W158"/>
<evidence type="ECO:0000256" key="1">
    <source>
        <dbReference type="SAM" id="MobiDB-lite"/>
    </source>
</evidence>
<reference evidence="2 3" key="1">
    <citation type="submission" date="2018-01" db="EMBL/GenBank/DDBJ databases">
        <title>Whole genome analyses suggest that Burkholderia sensu lato contains two further novel genera in the rhizoxinica-symbiotica group Mycetohabitans gen. nov., and Trinickia gen. nov.: implications for the evolution of diazotrophy and nodulation in the Burkholderiaceae.</title>
        <authorList>
            <person name="Estrada-de los Santos P."/>
            <person name="Palmer M."/>
            <person name="Chavez-Ramirez B."/>
            <person name="Beukes C."/>
            <person name="Steenkamp E.T."/>
            <person name="Hirsch A.M."/>
            <person name="Manyaka P."/>
            <person name="Maluk M."/>
            <person name="Lafos M."/>
            <person name="Crook M."/>
            <person name="Gross E."/>
            <person name="Simon M.F."/>
            <person name="Bueno dos Reis Junior F."/>
            <person name="Poole P.S."/>
            <person name="Venter S.N."/>
            <person name="James E.K."/>
        </authorList>
    </citation>
    <scope>NUCLEOTIDE SEQUENCE [LARGE SCALE GENOMIC DNA]</scope>
    <source>
        <strain evidence="2 3">GIMN1.004</strain>
    </source>
</reference>
<feature type="region of interest" description="Disordered" evidence="1">
    <location>
        <begin position="1"/>
        <end position="28"/>
    </location>
</feature>
<comment type="caution">
    <text evidence="2">The sequence shown here is derived from an EMBL/GenBank/DDBJ whole genome shotgun (WGS) entry which is preliminary data.</text>
</comment>